<keyword evidence="14" id="KW-1185">Reference proteome</keyword>
<gene>
    <name evidence="13" type="ORF">FCALED_LOCUS16177</name>
</gene>
<proteinExistence type="inferred from homology"/>
<dbReference type="SMART" id="SM00386">
    <property type="entry name" value="HAT"/>
    <property type="match status" value="4"/>
</dbReference>
<comment type="similarity">
    <text evidence="2">Belongs to the crooked-neck family.</text>
</comment>
<dbReference type="InterPro" id="IPR019734">
    <property type="entry name" value="TPR_rpt"/>
</dbReference>
<evidence type="ECO:0000256" key="1">
    <source>
        <dbReference type="ARBA" id="ARBA00004123"/>
    </source>
</evidence>
<keyword evidence="4" id="KW-0747">Spliceosome</keyword>
<dbReference type="GO" id="GO:0000974">
    <property type="term" value="C:Prp19 complex"/>
    <property type="evidence" value="ECO:0007669"/>
    <property type="project" value="TreeGrafter"/>
</dbReference>
<sequence>ETAIRLYRRYLKFINYGGFDDMNVTDIVLPIIHRIMAKTFKTDYRFVAILEPDRVEEYIDLLLSLNRYDEAAKRLAQVVNNDRFQSMSGKSNYQLWMELCDLVCENPHEIKSLKVESIIRSGIRRFTDQVGRLWNSLANYWIKLGYFEKVCNLDVFEEGINTVMTVRDFTQIFDTYAKAEETVIEKKMEETAERAENGIDDPQADLELDLRLMRFEQLMDRRPFLVNDVLLRQNPNNVHEWEKRVALWKDNHTKVVETYTKAMRTIDPKKATGKFHGLWVNFAKFYEQGGDIENARTIFEKAIHVDFKNVNDLATLWCEYAEMELRFENYDKAIDVMGRATVPPRNPNVDFRDESLPVQLRVFKSIKLWSFYVDLEESIGTVESTRAVYDRILELKIANPQIIINYASFLEENQYFEESFK</sequence>
<dbReference type="GO" id="GO:0071014">
    <property type="term" value="C:post-mRNA release spliceosomal complex"/>
    <property type="evidence" value="ECO:0007669"/>
    <property type="project" value="TreeGrafter"/>
</dbReference>
<feature type="domain" description="Pre-mRNA-splicing factor Syf1/CRNKL1-like C-terminal HAT-repeats" evidence="12">
    <location>
        <begin position="268"/>
        <end position="421"/>
    </location>
</feature>
<dbReference type="PANTHER" id="PTHR11246:SF5">
    <property type="entry name" value="PRE-MRNA-SPLICING FACTOR SYF1"/>
    <property type="match status" value="1"/>
</dbReference>
<dbReference type="OrthoDB" id="10067343at2759"/>
<reference evidence="13" key="1">
    <citation type="submission" date="2021-06" db="EMBL/GenBank/DDBJ databases">
        <authorList>
            <person name="Kallberg Y."/>
            <person name="Tangrot J."/>
            <person name="Rosling A."/>
        </authorList>
    </citation>
    <scope>NUCLEOTIDE SEQUENCE</scope>
    <source>
        <strain evidence="13">UK204</strain>
    </source>
</reference>
<dbReference type="InterPro" id="IPR045075">
    <property type="entry name" value="Syf1-like"/>
</dbReference>
<organism evidence="13 14">
    <name type="scientific">Funneliformis caledonium</name>
    <dbReference type="NCBI Taxonomy" id="1117310"/>
    <lineage>
        <taxon>Eukaryota</taxon>
        <taxon>Fungi</taxon>
        <taxon>Fungi incertae sedis</taxon>
        <taxon>Mucoromycota</taxon>
        <taxon>Glomeromycotina</taxon>
        <taxon>Glomeromycetes</taxon>
        <taxon>Glomerales</taxon>
        <taxon>Glomeraceae</taxon>
        <taxon>Funneliformis</taxon>
    </lineage>
</organism>
<dbReference type="Gene3D" id="1.25.40.10">
    <property type="entry name" value="Tetratricopeptide repeat domain"/>
    <property type="match status" value="3"/>
</dbReference>
<comment type="caution">
    <text evidence="13">The sequence shown here is derived from an EMBL/GenBank/DDBJ whole genome shotgun (WGS) entry which is preliminary data.</text>
</comment>
<dbReference type="SUPFAM" id="SSF48452">
    <property type="entry name" value="TPR-like"/>
    <property type="match status" value="1"/>
</dbReference>
<dbReference type="Pfam" id="PF23220">
    <property type="entry name" value="HAT_Syf1_M"/>
    <property type="match status" value="1"/>
</dbReference>
<evidence type="ECO:0000256" key="9">
    <source>
        <dbReference type="ARBA" id="ARBA00067212"/>
    </source>
</evidence>
<keyword evidence="10" id="KW-0802">TPR repeat</keyword>
<dbReference type="EMBL" id="CAJVPQ010017676">
    <property type="protein sequence ID" value="CAG8749071.1"/>
    <property type="molecule type" value="Genomic_DNA"/>
</dbReference>
<dbReference type="InterPro" id="IPR003107">
    <property type="entry name" value="HAT"/>
</dbReference>
<evidence type="ECO:0000256" key="5">
    <source>
        <dbReference type="ARBA" id="ARBA00022737"/>
    </source>
</evidence>
<protein>
    <recommendedName>
        <fullName evidence="8">Pre-mRNA-splicing factor SYF1</fullName>
    </recommendedName>
    <alternativeName>
        <fullName evidence="9">Pre-mRNA-splicing factor syf1</fullName>
    </alternativeName>
</protein>
<name>A0A9N9ISR8_9GLOM</name>
<comment type="subcellular location">
    <subcellularLocation>
        <location evidence="1">Nucleus</location>
    </subcellularLocation>
</comment>
<dbReference type="InterPro" id="IPR011990">
    <property type="entry name" value="TPR-like_helical_dom_sf"/>
</dbReference>
<dbReference type="InterPro" id="IPR056350">
    <property type="entry name" value="HAT_Syf1_central"/>
</dbReference>
<evidence type="ECO:0000256" key="4">
    <source>
        <dbReference type="ARBA" id="ARBA00022728"/>
    </source>
</evidence>
<evidence type="ECO:0000256" key="7">
    <source>
        <dbReference type="ARBA" id="ARBA00023242"/>
    </source>
</evidence>
<dbReference type="GO" id="GO:0000349">
    <property type="term" value="P:generation of catalytic spliceosome for first transesterification step"/>
    <property type="evidence" value="ECO:0007669"/>
    <property type="project" value="TreeGrafter"/>
</dbReference>
<evidence type="ECO:0000256" key="8">
    <source>
        <dbReference type="ARBA" id="ARBA00039472"/>
    </source>
</evidence>
<keyword evidence="5" id="KW-0677">Repeat</keyword>
<dbReference type="AlphaFoldDB" id="A0A9N9ISR8"/>
<evidence type="ECO:0000256" key="2">
    <source>
        <dbReference type="ARBA" id="ARBA00008644"/>
    </source>
</evidence>
<feature type="non-terminal residue" evidence="13">
    <location>
        <position position="421"/>
    </location>
</feature>
<keyword evidence="6" id="KW-0508">mRNA splicing</keyword>
<dbReference type="InterPro" id="IPR055430">
    <property type="entry name" value="HAT_Syf1_CNRKL1_C"/>
</dbReference>
<feature type="domain" description="Pre-mRNA-splicing factor SYF1 central HAT repeats" evidence="11">
    <location>
        <begin position="55"/>
        <end position="266"/>
    </location>
</feature>
<evidence type="ECO:0000256" key="6">
    <source>
        <dbReference type="ARBA" id="ARBA00023187"/>
    </source>
</evidence>
<evidence type="ECO:0000256" key="3">
    <source>
        <dbReference type="ARBA" id="ARBA00022664"/>
    </source>
</evidence>
<dbReference type="PROSITE" id="PS50005">
    <property type="entry name" value="TPR"/>
    <property type="match status" value="1"/>
</dbReference>
<keyword evidence="7" id="KW-0539">Nucleus</keyword>
<evidence type="ECO:0000259" key="12">
    <source>
        <dbReference type="Pfam" id="PF23231"/>
    </source>
</evidence>
<dbReference type="Pfam" id="PF23231">
    <property type="entry name" value="HAT_Syf1_CNRKL1_C"/>
    <property type="match status" value="1"/>
</dbReference>
<feature type="non-terminal residue" evidence="13">
    <location>
        <position position="1"/>
    </location>
</feature>
<evidence type="ECO:0000256" key="10">
    <source>
        <dbReference type="PROSITE-ProRule" id="PRU00339"/>
    </source>
</evidence>
<evidence type="ECO:0000313" key="13">
    <source>
        <dbReference type="EMBL" id="CAG8749071.1"/>
    </source>
</evidence>
<keyword evidence="3" id="KW-0507">mRNA processing</keyword>
<dbReference type="PANTHER" id="PTHR11246">
    <property type="entry name" value="PRE-MRNA SPLICING FACTOR"/>
    <property type="match status" value="1"/>
</dbReference>
<dbReference type="GO" id="GO:0071007">
    <property type="term" value="C:U2-type catalytic step 2 spliceosome"/>
    <property type="evidence" value="ECO:0007669"/>
    <property type="project" value="TreeGrafter"/>
</dbReference>
<accession>A0A9N9ISR8</accession>
<evidence type="ECO:0000313" key="14">
    <source>
        <dbReference type="Proteomes" id="UP000789570"/>
    </source>
</evidence>
<evidence type="ECO:0000259" key="11">
    <source>
        <dbReference type="Pfam" id="PF23220"/>
    </source>
</evidence>
<dbReference type="FunFam" id="1.25.40.10:FF:000137">
    <property type="entry name" value="Pre-mRNA-splicing factor syf1"/>
    <property type="match status" value="1"/>
</dbReference>
<feature type="repeat" description="TPR" evidence="10">
    <location>
        <begin position="276"/>
        <end position="309"/>
    </location>
</feature>
<dbReference type="Proteomes" id="UP000789570">
    <property type="component" value="Unassembled WGS sequence"/>
</dbReference>